<evidence type="ECO:0000313" key="3">
    <source>
        <dbReference type="Proteomes" id="UP000614272"/>
    </source>
</evidence>
<dbReference type="SUPFAM" id="SSF101790">
    <property type="entry name" value="Aminomethyltransferase beta-barrel domain"/>
    <property type="match status" value="1"/>
</dbReference>
<name>A0ABQ1RHX6_9ALTE</name>
<dbReference type="InterPro" id="IPR029043">
    <property type="entry name" value="GcvT/YgfZ_C"/>
</dbReference>
<dbReference type="SUPFAM" id="SSF103025">
    <property type="entry name" value="Folate-binding domain"/>
    <property type="match status" value="1"/>
</dbReference>
<gene>
    <name evidence="2" type="ORF">GCM10011357_23490</name>
</gene>
<dbReference type="PANTHER" id="PTHR22602:SF0">
    <property type="entry name" value="TRANSFERASE CAF17, MITOCHONDRIAL-RELATED"/>
    <property type="match status" value="1"/>
</dbReference>
<accession>A0ABQ1RHX6</accession>
<dbReference type="InterPro" id="IPR045179">
    <property type="entry name" value="YgfZ/GcvT"/>
</dbReference>
<organism evidence="2 3">
    <name type="scientific">Lacimicrobium alkaliphilum</name>
    <dbReference type="NCBI Taxonomy" id="1526571"/>
    <lineage>
        <taxon>Bacteria</taxon>
        <taxon>Pseudomonadati</taxon>
        <taxon>Pseudomonadota</taxon>
        <taxon>Gammaproteobacteria</taxon>
        <taxon>Alteromonadales</taxon>
        <taxon>Alteromonadaceae</taxon>
        <taxon>Lacimicrobium</taxon>
    </lineage>
</organism>
<feature type="domain" description="tRNA-modifying protein YgfZ-like beta-barrel" evidence="1">
    <location>
        <begin position="238"/>
        <end position="302"/>
    </location>
</feature>
<evidence type="ECO:0000259" key="1">
    <source>
        <dbReference type="Pfam" id="PF21130"/>
    </source>
</evidence>
<proteinExistence type="predicted"/>
<keyword evidence="3" id="KW-1185">Reference proteome</keyword>
<dbReference type="NCBIfam" id="TIGR03317">
    <property type="entry name" value="ygfZ_signature"/>
    <property type="match status" value="1"/>
</dbReference>
<reference evidence="3" key="1">
    <citation type="journal article" date="2019" name="Int. J. Syst. Evol. Microbiol.">
        <title>The Global Catalogue of Microorganisms (GCM) 10K type strain sequencing project: providing services to taxonomists for standard genome sequencing and annotation.</title>
        <authorList>
            <consortium name="The Broad Institute Genomics Platform"/>
            <consortium name="The Broad Institute Genome Sequencing Center for Infectious Disease"/>
            <person name="Wu L."/>
            <person name="Ma J."/>
        </authorList>
    </citation>
    <scope>NUCLEOTIDE SEQUENCE [LARGE SCALE GENOMIC DNA]</scope>
    <source>
        <strain evidence="3">CGMCC 1.12923</strain>
    </source>
</reference>
<evidence type="ECO:0000313" key="2">
    <source>
        <dbReference type="EMBL" id="GGD67648.1"/>
    </source>
</evidence>
<dbReference type="Gene3D" id="3.30.70.1400">
    <property type="entry name" value="Aminomethyltransferase beta-barrel domains"/>
    <property type="match status" value="1"/>
</dbReference>
<dbReference type="InterPro" id="IPR048451">
    <property type="entry name" value="YgfZ_barrel"/>
</dbReference>
<sequence>MTDNNLPNSTRDLPNEYLVRLEDRAALRLTGQDTTKYLQGQLTHDVNKMSNRQALLACHCEFKGKTWDIYTIASDDKSTVLIGHQGALEKSLEQLKKYAVFSQVDINSADDYVLFGGSGESVEKWIGRHFGQLPDKNLAMISSHQEIVIRLDSPHIRYMLMLQSKSAETLIEDACPLFPTSLWNLMDIQAGIPSLNADTSGEFVPQMMNMQALDAISFTKGCYMGQEVVARTKFLGKNKRAAFILKAQEHCEMNPGDLLEKQVGENWRRGGTVLSCVALGKETWILAVLSTETQADEILRSKNRPDACFTVQTLPYSLEVEEDKSTLN</sequence>
<comment type="caution">
    <text evidence="2">The sequence shown here is derived from an EMBL/GenBank/DDBJ whole genome shotgun (WGS) entry which is preliminary data.</text>
</comment>
<dbReference type="RefSeq" id="WP_099035003.1">
    <property type="nucleotide sequence ID" value="NZ_BMGJ01000008.1"/>
</dbReference>
<dbReference type="Gene3D" id="2.40.30.160">
    <property type="match status" value="1"/>
</dbReference>
<dbReference type="Proteomes" id="UP000614272">
    <property type="component" value="Unassembled WGS sequence"/>
</dbReference>
<dbReference type="InterPro" id="IPR017703">
    <property type="entry name" value="YgfZ/GCV_T_CS"/>
</dbReference>
<dbReference type="EMBL" id="BMGJ01000008">
    <property type="protein sequence ID" value="GGD67648.1"/>
    <property type="molecule type" value="Genomic_DNA"/>
</dbReference>
<dbReference type="Pfam" id="PF21130">
    <property type="entry name" value="YgfZ_barrel"/>
    <property type="match status" value="1"/>
</dbReference>
<dbReference type="Gene3D" id="3.30.70.1630">
    <property type="match status" value="1"/>
</dbReference>
<dbReference type="PANTHER" id="PTHR22602">
    <property type="entry name" value="TRANSFERASE CAF17, MITOCHONDRIAL-RELATED"/>
    <property type="match status" value="1"/>
</dbReference>
<dbReference type="NCBIfam" id="NF007110">
    <property type="entry name" value="PRK09559.1"/>
    <property type="match status" value="1"/>
</dbReference>
<protein>
    <submittedName>
        <fullName evidence="2">tRNA-modifying protein YgfZ</fullName>
    </submittedName>
</protein>